<dbReference type="GO" id="GO:0016787">
    <property type="term" value="F:hydrolase activity"/>
    <property type="evidence" value="ECO:0007669"/>
    <property type="project" value="UniProtKB-KW"/>
</dbReference>
<dbReference type="Proteomes" id="UP000293433">
    <property type="component" value="Unassembled WGS sequence"/>
</dbReference>
<evidence type="ECO:0000313" key="3">
    <source>
        <dbReference type="Proteomes" id="UP000293433"/>
    </source>
</evidence>
<comment type="caution">
    <text evidence="2">The sequence shown here is derived from an EMBL/GenBank/DDBJ whole genome shotgun (WGS) entry which is preliminary data.</text>
</comment>
<dbReference type="EMBL" id="SGWV01000009">
    <property type="protein sequence ID" value="RZS54818.1"/>
    <property type="molecule type" value="Genomic_DNA"/>
</dbReference>
<keyword evidence="1" id="KW-0472">Membrane</keyword>
<name>A0A4Q7LM99_9BURK</name>
<dbReference type="SUPFAM" id="SSF53474">
    <property type="entry name" value="alpha/beta-Hydrolases"/>
    <property type="match status" value="1"/>
</dbReference>
<dbReference type="InterPro" id="IPR029058">
    <property type="entry name" value="AB_hydrolase_fold"/>
</dbReference>
<dbReference type="RefSeq" id="WP_130482137.1">
    <property type="nucleotide sequence ID" value="NZ_SGWV01000009.1"/>
</dbReference>
<dbReference type="OrthoDB" id="275181at2"/>
<proteinExistence type="predicted"/>
<feature type="transmembrane region" description="Helical" evidence="1">
    <location>
        <begin position="21"/>
        <end position="39"/>
    </location>
</feature>
<keyword evidence="1" id="KW-0812">Transmembrane</keyword>
<keyword evidence="1" id="KW-1133">Transmembrane helix</keyword>
<organism evidence="2 3">
    <name type="scientific">Sphaerotilus mobilis</name>
    <dbReference type="NCBI Taxonomy" id="47994"/>
    <lineage>
        <taxon>Bacteria</taxon>
        <taxon>Pseudomonadati</taxon>
        <taxon>Pseudomonadota</taxon>
        <taxon>Betaproteobacteria</taxon>
        <taxon>Burkholderiales</taxon>
        <taxon>Sphaerotilaceae</taxon>
        <taxon>Sphaerotilus</taxon>
    </lineage>
</organism>
<dbReference type="AlphaFoldDB" id="A0A4Q7LM99"/>
<keyword evidence="2" id="KW-0378">Hydrolase</keyword>
<reference evidence="2 3" key="1">
    <citation type="submission" date="2019-02" db="EMBL/GenBank/DDBJ databases">
        <title>Genomic Encyclopedia of Type Strains, Phase IV (KMG-IV): sequencing the most valuable type-strain genomes for metagenomic binning, comparative biology and taxonomic classification.</title>
        <authorList>
            <person name="Goeker M."/>
        </authorList>
    </citation>
    <scope>NUCLEOTIDE SEQUENCE [LARGE SCALE GENOMIC DNA]</scope>
    <source>
        <strain evidence="2 3">DSM 10617</strain>
    </source>
</reference>
<gene>
    <name evidence="2" type="ORF">EV685_2302</name>
</gene>
<dbReference type="Gene3D" id="3.40.50.1820">
    <property type="entry name" value="alpha/beta hydrolase"/>
    <property type="match status" value="1"/>
</dbReference>
<sequence>MGAPQQGRTADDAIWRLRTTWLIGLASALGLAAWLWQGADDVAPVARLLLALLPFWCGLLLTVLAFATEMVSVALQHRDDPAPRPAAAMLLRAGLRESWLATRVFGWRQVWRSRSAPDRLGQPGQTGVLLVHGYHCNRGFWWPEWPAWLEHKRLPHVALDLQPAWTGIDNYAPQVEAGVARLLASTGRMPLIVAHSMGGLAVRAWWRWREAQRAAGVDLPDLPMPLVLTLGTPHRGTCLTQLSGGFGPPNARQMAPDSPWLQALAASESAAWRARFTCVHSHCDNVVFPPARAVLKGAAEVQHWPGLAHLELSRDGRVWGVVERLLADATGDSWTTTGRTSASPLT</sequence>
<accession>A0A4Q7LM99</accession>
<feature type="transmembrane region" description="Helical" evidence="1">
    <location>
        <begin position="45"/>
        <end position="68"/>
    </location>
</feature>
<evidence type="ECO:0000313" key="2">
    <source>
        <dbReference type="EMBL" id="RZS54818.1"/>
    </source>
</evidence>
<evidence type="ECO:0000256" key="1">
    <source>
        <dbReference type="SAM" id="Phobius"/>
    </source>
</evidence>
<protein>
    <submittedName>
        <fullName evidence="2">Triacylglycerol esterase/lipase EstA (Alpha/beta hydrolase family)</fullName>
    </submittedName>
</protein>
<keyword evidence="3" id="KW-1185">Reference proteome</keyword>